<evidence type="ECO:0000313" key="11">
    <source>
        <dbReference type="EMBL" id="SDE05750.1"/>
    </source>
</evidence>
<reference evidence="11 12" key="1">
    <citation type="submission" date="2016-10" db="EMBL/GenBank/DDBJ databases">
        <authorList>
            <person name="de Groot N.N."/>
        </authorList>
    </citation>
    <scope>NUCLEOTIDE SEQUENCE [LARGE SCALE GENOMIC DNA]</scope>
    <source>
        <strain evidence="11 12">CGMCC 1.9109</strain>
    </source>
</reference>
<sequence>MLTTATLPSPLGPITLVLRGETIVICEFADRAARVVRQLETFFPGETPTEGTAPSTIANAFEAYFKGNRDALNGLETDPLGTPYERRVWDALRDIPAGNTTSYGAMAQDLQSSPRAIGRANGRNPVALIHPCHRVIGADGSLTGYAGGLERKEWLLKHEGALLAL</sequence>
<dbReference type="GO" id="GO:0003908">
    <property type="term" value="F:methylated-DNA-[protein]-cysteine S-methyltransferase activity"/>
    <property type="evidence" value="ECO:0007669"/>
    <property type="project" value="UniProtKB-EC"/>
</dbReference>
<evidence type="ECO:0000256" key="6">
    <source>
        <dbReference type="ARBA" id="ARBA00022763"/>
    </source>
</evidence>
<evidence type="ECO:0000256" key="7">
    <source>
        <dbReference type="ARBA" id="ARBA00023204"/>
    </source>
</evidence>
<dbReference type="InterPro" id="IPR008332">
    <property type="entry name" value="MethylG_MeTrfase_N"/>
</dbReference>
<dbReference type="EC" id="2.1.1.63" evidence="3"/>
<dbReference type="Proteomes" id="UP000183685">
    <property type="component" value="Unassembled WGS sequence"/>
</dbReference>
<dbReference type="RefSeq" id="WP_068304300.1">
    <property type="nucleotide sequence ID" value="NZ_FNAK01000004.1"/>
</dbReference>
<dbReference type="GO" id="GO:0006281">
    <property type="term" value="P:DNA repair"/>
    <property type="evidence" value="ECO:0007669"/>
    <property type="project" value="UniProtKB-KW"/>
</dbReference>
<comment type="catalytic activity">
    <reaction evidence="8">
        <text>a 6-O-methyl-2'-deoxyguanosine in DNA + L-cysteinyl-[protein] = S-methyl-L-cysteinyl-[protein] + a 2'-deoxyguanosine in DNA</text>
        <dbReference type="Rhea" id="RHEA:24000"/>
        <dbReference type="Rhea" id="RHEA-COMP:10131"/>
        <dbReference type="Rhea" id="RHEA-COMP:10132"/>
        <dbReference type="Rhea" id="RHEA-COMP:11367"/>
        <dbReference type="Rhea" id="RHEA-COMP:11368"/>
        <dbReference type="ChEBI" id="CHEBI:29950"/>
        <dbReference type="ChEBI" id="CHEBI:82612"/>
        <dbReference type="ChEBI" id="CHEBI:85445"/>
        <dbReference type="ChEBI" id="CHEBI:85448"/>
        <dbReference type="EC" id="2.1.1.63"/>
    </reaction>
</comment>
<dbReference type="Pfam" id="PF01035">
    <property type="entry name" value="DNA_binding_1"/>
    <property type="match status" value="1"/>
</dbReference>
<dbReference type="SUPFAM" id="SSF53155">
    <property type="entry name" value="Methylated DNA-protein cysteine methyltransferase domain"/>
    <property type="match status" value="1"/>
</dbReference>
<evidence type="ECO:0000256" key="3">
    <source>
        <dbReference type="ARBA" id="ARBA00011918"/>
    </source>
</evidence>
<dbReference type="EMBL" id="FNAK01000004">
    <property type="protein sequence ID" value="SDE05750.1"/>
    <property type="molecule type" value="Genomic_DNA"/>
</dbReference>
<dbReference type="InterPro" id="IPR036388">
    <property type="entry name" value="WH-like_DNA-bd_sf"/>
</dbReference>
<proteinExistence type="inferred from homology"/>
<evidence type="ECO:0000256" key="8">
    <source>
        <dbReference type="ARBA" id="ARBA00049348"/>
    </source>
</evidence>
<name>A0A1G6ZT89_9PROT</name>
<dbReference type="FunFam" id="1.10.10.10:FF:000214">
    <property type="entry name" value="Methylated-DNA--protein-cysteine methyltransferase"/>
    <property type="match status" value="1"/>
</dbReference>
<dbReference type="InterPro" id="IPR036217">
    <property type="entry name" value="MethylDNA_cys_MeTrfase_DNAb"/>
</dbReference>
<evidence type="ECO:0000313" key="12">
    <source>
        <dbReference type="Proteomes" id="UP000183685"/>
    </source>
</evidence>
<dbReference type="Pfam" id="PF02870">
    <property type="entry name" value="Methyltransf_1N"/>
    <property type="match status" value="1"/>
</dbReference>
<dbReference type="NCBIfam" id="TIGR00589">
    <property type="entry name" value="ogt"/>
    <property type="match status" value="1"/>
</dbReference>
<evidence type="ECO:0000259" key="9">
    <source>
        <dbReference type="Pfam" id="PF01035"/>
    </source>
</evidence>
<dbReference type="PANTHER" id="PTHR10815:SF5">
    <property type="entry name" value="METHYLATED-DNA--PROTEIN-CYSTEINE METHYLTRANSFERASE"/>
    <property type="match status" value="1"/>
</dbReference>
<keyword evidence="6" id="KW-0227">DNA damage</keyword>
<dbReference type="Gene3D" id="1.10.10.10">
    <property type="entry name" value="Winged helix-like DNA-binding domain superfamily/Winged helix DNA-binding domain"/>
    <property type="match status" value="1"/>
</dbReference>
<evidence type="ECO:0000256" key="2">
    <source>
        <dbReference type="ARBA" id="ARBA00008711"/>
    </source>
</evidence>
<keyword evidence="5 11" id="KW-0808">Transferase</keyword>
<accession>A0A1G6ZT89</accession>
<dbReference type="STRING" id="637679.GCA_001550055_01915"/>
<dbReference type="PANTHER" id="PTHR10815">
    <property type="entry name" value="METHYLATED-DNA--PROTEIN-CYSTEINE METHYLTRANSFERASE"/>
    <property type="match status" value="1"/>
</dbReference>
<dbReference type="AlphaFoldDB" id="A0A1G6ZT89"/>
<evidence type="ECO:0000256" key="5">
    <source>
        <dbReference type="ARBA" id="ARBA00022679"/>
    </source>
</evidence>
<evidence type="ECO:0000259" key="10">
    <source>
        <dbReference type="Pfam" id="PF02870"/>
    </source>
</evidence>
<keyword evidence="4 11" id="KW-0489">Methyltransferase</keyword>
<evidence type="ECO:0000256" key="4">
    <source>
        <dbReference type="ARBA" id="ARBA00022603"/>
    </source>
</evidence>
<dbReference type="CDD" id="cd06445">
    <property type="entry name" value="ATase"/>
    <property type="match status" value="1"/>
</dbReference>
<feature type="domain" description="Methylated-DNA-[protein]-cysteine S-methyltransferase DNA binding" evidence="9">
    <location>
        <begin position="84"/>
        <end position="161"/>
    </location>
</feature>
<dbReference type="Gene3D" id="3.30.160.70">
    <property type="entry name" value="Methylated DNA-protein cysteine methyltransferase domain"/>
    <property type="match status" value="1"/>
</dbReference>
<dbReference type="InterPro" id="IPR036631">
    <property type="entry name" value="MGMT_N_sf"/>
</dbReference>
<keyword evidence="7" id="KW-0234">DNA repair</keyword>
<keyword evidence="12" id="KW-1185">Reference proteome</keyword>
<dbReference type="GO" id="GO:0032259">
    <property type="term" value="P:methylation"/>
    <property type="evidence" value="ECO:0007669"/>
    <property type="project" value="UniProtKB-KW"/>
</dbReference>
<dbReference type="OrthoDB" id="9802228at2"/>
<dbReference type="InterPro" id="IPR014048">
    <property type="entry name" value="MethylDNA_cys_MeTrfase_DNA-bd"/>
</dbReference>
<comment type="catalytic activity">
    <reaction evidence="1">
        <text>a 4-O-methyl-thymidine in DNA + L-cysteinyl-[protein] = a thymidine in DNA + S-methyl-L-cysteinyl-[protein]</text>
        <dbReference type="Rhea" id="RHEA:53428"/>
        <dbReference type="Rhea" id="RHEA-COMP:10131"/>
        <dbReference type="Rhea" id="RHEA-COMP:10132"/>
        <dbReference type="Rhea" id="RHEA-COMP:13555"/>
        <dbReference type="Rhea" id="RHEA-COMP:13556"/>
        <dbReference type="ChEBI" id="CHEBI:29950"/>
        <dbReference type="ChEBI" id="CHEBI:82612"/>
        <dbReference type="ChEBI" id="CHEBI:137386"/>
        <dbReference type="ChEBI" id="CHEBI:137387"/>
        <dbReference type="EC" id="2.1.1.63"/>
    </reaction>
</comment>
<gene>
    <name evidence="11" type="ORF">SAMN04488071_1940</name>
</gene>
<organism evidence="11 12">
    <name type="scientific">Kordiimonas lacus</name>
    <dbReference type="NCBI Taxonomy" id="637679"/>
    <lineage>
        <taxon>Bacteria</taxon>
        <taxon>Pseudomonadati</taxon>
        <taxon>Pseudomonadota</taxon>
        <taxon>Alphaproteobacteria</taxon>
        <taxon>Kordiimonadales</taxon>
        <taxon>Kordiimonadaceae</taxon>
        <taxon>Kordiimonas</taxon>
    </lineage>
</organism>
<feature type="domain" description="Methylguanine DNA methyltransferase ribonuclease-like" evidence="10">
    <location>
        <begin position="5"/>
        <end position="79"/>
    </location>
</feature>
<dbReference type="SUPFAM" id="SSF46767">
    <property type="entry name" value="Methylated DNA-protein cysteine methyltransferase, C-terminal domain"/>
    <property type="match status" value="1"/>
</dbReference>
<evidence type="ECO:0000256" key="1">
    <source>
        <dbReference type="ARBA" id="ARBA00001286"/>
    </source>
</evidence>
<protein>
    <recommendedName>
        <fullName evidence="3">methylated-DNA--[protein]-cysteine S-methyltransferase</fullName>
        <ecNumber evidence="3">2.1.1.63</ecNumber>
    </recommendedName>
</protein>
<comment type="similarity">
    <text evidence="2">Belongs to the MGMT family.</text>
</comment>